<organism evidence="2 3">
    <name type="scientific">Halapricum salinum</name>
    <dbReference type="NCBI Taxonomy" id="1457250"/>
    <lineage>
        <taxon>Archaea</taxon>
        <taxon>Methanobacteriati</taxon>
        <taxon>Methanobacteriota</taxon>
        <taxon>Stenosarchaea group</taxon>
        <taxon>Halobacteria</taxon>
        <taxon>Halobacteriales</taxon>
        <taxon>Haloarculaceae</taxon>
        <taxon>Halapricum</taxon>
    </lineage>
</organism>
<dbReference type="SUPFAM" id="SSF50998">
    <property type="entry name" value="Quinoprotein alcohol dehydrogenase-like"/>
    <property type="match status" value="3"/>
</dbReference>
<dbReference type="GeneID" id="39848424"/>
<dbReference type="InterPro" id="IPR002372">
    <property type="entry name" value="PQQ_rpt_dom"/>
</dbReference>
<name>A0A4D6HDU2_9EURY</name>
<dbReference type="InterPro" id="IPR035986">
    <property type="entry name" value="PKD_dom_sf"/>
</dbReference>
<gene>
    <name evidence="2" type="ORF">DV733_11130</name>
</gene>
<dbReference type="PANTHER" id="PTHR34512">
    <property type="entry name" value="CELL SURFACE PROTEIN"/>
    <property type="match status" value="1"/>
</dbReference>
<proteinExistence type="predicted"/>
<dbReference type="InterPro" id="IPR011047">
    <property type="entry name" value="Quinoprotein_ADH-like_sf"/>
</dbReference>
<sequence length="553" mass="55971">MASTTLSLAADSTTVELDGTTTVDLVVDAATNDVSAYDLTVALDTERVADITDVSLATDSSGGAPDQQSVSIAADHNSATVSAAYLGDAVTGSAPTIVTVTVEAVAPGSTDIVLTSGTDSEVSDSAGDAYTITDTDSETITTEDTTGPMAEAGPDTTVASGTVVTFDASASTDNGYILDYEWDFGDGTTDTGETVTHNYGSTGSYTATLTVTDSAGNTGTDTRTVDVADLLTEKWSTDLSGRVQFSTLAVGSQRVFVGGLDATFHALDKADGTVDGAAWTVERAGALADSSPTIDGGRVYVGSGGGTLYAWATDGTQAWQYDTDSAIVSSPVVASDVVYVGTNDGRVLALDDTSNGAELWSYDAGAPIYSAIAVDSGRVFVTTDDGRLVALDTNGSFLWEHDTGAELGHSSPVVSGGTVYLAADAVYAFDPAGGSVLWQQSYGGTVGSSPTVDSGTLYVGDASGTVWALDTGNSGAERWHYETGSTVGSDPAVTGSRVAVGADDGSLYLLDASTGDLVQETAVGGRVRSSPTVVDGVLYVGDDSGTAFALDNV</sequence>
<dbReference type="PROSITE" id="PS50093">
    <property type="entry name" value="PKD"/>
    <property type="match status" value="1"/>
</dbReference>
<dbReference type="RefSeq" id="WP_049994632.1">
    <property type="nucleotide sequence ID" value="NZ_CP031310.1"/>
</dbReference>
<dbReference type="SUPFAM" id="SSF49299">
    <property type="entry name" value="PKD domain"/>
    <property type="match status" value="1"/>
</dbReference>
<dbReference type="Gene3D" id="2.130.10.10">
    <property type="entry name" value="YVTN repeat-like/Quinoprotein amine dehydrogenase"/>
    <property type="match status" value="2"/>
</dbReference>
<dbReference type="Pfam" id="PF18911">
    <property type="entry name" value="PKD_4"/>
    <property type="match status" value="1"/>
</dbReference>
<dbReference type="InterPro" id="IPR015943">
    <property type="entry name" value="WD40/YVTN_repeat-like_dom_sf"/>
</dbReference>
<dbReference type="InterPro" id="IPR018391">
    <property type="entry name" value="PQQ_b-propeller_rpt"/>
</dbReference>
<dbReference type="OrthoDB" id="136681at2157"/>
<evidence type="ECO:0000259" key="1">
    <source>
        <dbReference type="PROSITE" id="PS50093"/>
    </source>
</evidence>
<accession>A0A4D6HDU2</accession>
<reference evidence="2 3" key="1">
    <citation type="journal article" date="2019" name="Nat. Commun.">
        <title>A new type of DNA phosphorothioation-based antiviral system in archaea.</title>
        <authorList>
            <person name="Xiong L."/>
            <person name="Liu S."/>
            <person name="Chen S."/>
            <person name="Xiao Y."/>
            <person name="Zhu B."/>
            <person name="Gao Y."/>
            <person name="Zhang Y."/>
            <person name="Chen B."/>
            <person name="Luo J."/>
            <person name="Deng Z."/>
            <person name="Chen X."/>
            <person name="Wang L."/>
            <person name="Chen S."/>
        </authorList>
    </citation>
    <scope>NUCLEOTIDE SEQUENCE [LARGE SCALE GENOMIC DNA]</scope>
    <source>
        <strain evidence="2 3">CBA1105</strain>
    </source>
</reference>
<feature type="domain" description="PKD" evidence="1">
    <location>
        <begin position="147"/>
        <end position="227"/>
    </location>
</feature>
<dbReference type="AlphaFoldDB" id="A0A4D6HDU2"/>
<evidence type="ECO:0000313" key="2">
    <source>
        <dbReference type="EMBL" id="QCC51755.1"/>
    </source>
</evidence>
<dbReference type="CDD" id="cd00146">
    <property type="entry name" value="PKD"/>
    <property type="match status" value="1"/>
</dbReference>
<dbReference type="Proteomes" id="UP000296706">
    <property type="component" value="Chromosome"/>
</dbReference>
<keyword evidence="3" id="KW-1185">Reference proteome</keyword>
<protein>
    <submittedName>
        <fullName evidence="2">PKD domain-containing protein</fullName>
    </submittedName>
</protein>
<dbReference type="InterPro" id="IPR000601">
    <property type="entry name" value="PKD_dom"/>
</dbReference>
<dbReference type="SMART" id="SM00089">
    <property type="entry name" value="PKD"/>
    <property type="match status" value="1"/>
</dbReference>
<dbReference type="STRING" id="1457250.GCA_000755225_00665"/>
<dbReference type="CDD" id="cd08547">
    <property type="entry name" value="Type_II_cohesin"/>
    <property type="match status" value="1"/>
</dbReference>
<dbReference type="KEGG" id="hsn:DV733_11130"/>
<dbReference type="Gene3D" id="2.60.40.10">
    <property type="entry name" value="Immunoglobulins"/>
    <property type="match status" value="1"/>
</dbReference>
<dbReference type="Pfam" id="PF13360">
    <property type="entry name" value="PQQ_2"/>
    <property type="match status" value="2"/>
</dbReference>
<dbReference type="InterPro" id="IPR022409">
    <property type="entry name" value="PKD/Chitinase_dom"/>
</dbReference>
<dbReference type="InterPro" id="IPR013783">
    <property type="entry name" value="Ig-like_fold"/>
</dbReference>
<evidence type="ECO:0000313" key="3">
    <source>
        <dbReference type="Proteomes" id="UP000296706"/>
    </source>
</evidence>
<dbReference type="PANTHER" id="PTHR34512:SF30">
    <property type="entry name" value="OUTER MEMBRANE PROTEIN ASSEMBLY FACTOR BAMB"/>
    <property type="match status" value="1"/>
</dbReference>
<dbReference type="SMART" id="SM00564">
    <property type="entry name" value="PQQ"/>
    <property type="match status" value="7"/>
</dbReference>
<dbReference type="EMBL" id="CP031310">
    <property type="protein sequence ID" value="QCC51755.1"/>
    <property type="molecule type" value="Genomic_DNA"/>
</dbReference>